<keyword evidence="6" id="KW-0175">Coiled coil</keyword>
<dbReference type="InterPro" id="IPR042429">
    <property type="entry name" value="SFR1"/>
</dbReference>
<evidence type="ECO:0000313" key="12">
    <source>
        <dbReference type="EMBL" id="RUS90031.1"/>
    </source>
</evidence>
<proteinExistence type="inferred from homology"/>
<evidence type="ECO:0000313" key="13">
    <source>
        <dbReference type="Proteomes" id="UP000271974"/>
    </source>
</evidence>
<keyword evidence="5" id="KW-0805">Transcription regulation</keyword>
<keyword evidence="8" id="KW-0234">DNA repair</keyword>
<evidence type="ECO:0000256" key="2">
    <source>
        <dbReference type="ARBA" id="ARBA00008729"/>
    </source>
</evidence>
<dbReference type="PANTHER" id="PTHR28643:SF1">
    <property type="entry name" value="SWI5-DEPENDENT RECOMBINATION DNA REPAIR PROTEIN 1 HOMOLOG"/>
    <property type="match status" value="1"/>
</dbReference>
<evidence type="ECO:0000256" key="5">
    <source>
        <dbReference type="ARBA" id="ARBA00023015"/>
    </source>
</evidence>
<accession>A0A433U879</accession>
<dbReference type="OrthoDB" id="10051617at2759"/>
<organism evidence="12 13">
    <name type="scientific">Elysia chlorotica</name>
    <name type="common">Eastern emerald elysia</name>
    <name type="synonym">Sea slug</name>
    <dbReference type="NCBI Taxonomy" id="188477"/>
    <lineage>
        <taxon>Eukaryota</taxon>
        <taxon>Metazoa</taxon>
        <taxon>Spiralia</taxon>
        <taxon>Lophotrochozoa</taxon>
        <taxon>Mollusca</taxon>
        <taxon>Gastropoda</taxon>
        <taxon>Heterobranchia</taxon>
        <taxon>Euthyneura</taxon>
        <taxon>Panpulmonata</taxon>
        <taxon>Sacoglossa</taxon>
        <taxon>Placobranchoidea</taxon>
        <taxon>Plakobranchidae</taxon>
        <taxon>Elysia</taxon>
    </lineage>
</organism>
<feature type="compositionally biased region" description="Low complexity" evidence="11">
    <location>
        <begin position="44"/>
        <end position="62"/>
    </location>
</feature>
<comment type="subcellular location">
    <subcellularLocation>
        <location evidence="1">Nucleus</location>
    </subcellularLocation>
</comment>
<feature type="region of interest" description="Disordered" evidence="11">
    <location>
        <begin position="157"/>
        <end position="181"/>
    </location>
</feature>
<keyword evidence="4" id="KW-0227">DNA damage</keyword>
<comment type="similarity">
    <text evidence="2">Belongs to the SFR1/MEI5 family.</text>
</comment>
<comment type="caution">
    <text evidence="12">The sequence shown here is derived from an EMBL/GenBank/DDBJ whole genome shotgun (WGS) entry which is preliminary data.</text>
</comment>
<evidence type="ECO:0000256" key="11">
    <source>
        <dbReference type="SAM" id="MobiDB-lite"/>
    </source>
</evidence>
<evidence type="ECO:0000256" key="6">
    <source>
        <dbReference type="ARBA" id="ARBA00023054"/>
    </source>
</evidence>
<feature type="region of interest" description="Disordered" evidence="11">
    <location>
        <begin position="1"/>
        <end position="65"/>
    </location>
</feature>
<dbReference type="Pfam" id="PF10376">
    <property type="entry name" value="Mei5"/>
    <property type="match status" value="1"/>
</dbReference>
<reference evidence="12 13" key="1">
    <citation type="submission" date="2019-01" db="EMBL/GenBank/DDBJ databases">
        <title>A draft genome assembly of the solar-powered sea slug Elysia chlorotica.</title>
        <authorList>
            <person name="Cai H."/>
            <person name="Li Q."/>
            <person name="Fang X."/>
            <person name="Li J."/>
            <person name="Curtis N.E."/>
            <person name="Altenburger A."/>
            <person name="Shibata T."/>
            <person name="Feng M."/>
            <person name="Maeda T."/>
            <person name="Schwartz J.A."/>
            <person name="Shigenobu S."/>
            <person name="Lundholm N."/>
            <person name="Nishiyama T."/>
            <person name="Yang H."/>
            <person name="Hasebe M."/>
            <person name="Li S."/>
            <person name="Pierce S.K."/>
            <person name="Wang J."/>
        </authorList>
    </citation>
    <scope>NUCLEOTIDE SEQUENCE [LARGE SCALE GENOMIC DNA]</scope>
    <source>
        <strain evidence="12">EC2010</strain>
        <tissue evidence="12">Whole organism of an adult</tissue>
    </source>
</reference>
<name>A0A433U879_ELYCH</name>
<evidence type="ECO:0000256" key="1">
    <source>
        <dbReference type="ARBA" id="ARBA00004123"/>
    </source>
</evidence>
<evidence type="ECO:0000256" key="9">
    <source>
        <dbReference type="ARBA" id="ARBA00023242"/>
    </source>
</evidence>
<feature type="region of interest" description="Disordered" evidence="11">
    <location>
        <begin position="88"/>
        <end position="109"/>
    </location>
</feature>
<dbReference type="PANTHER" id="PTHR28643">
    <property type="entry name" value="SWI5-DEPENDENT RECOMBINATION DNA REPAIR PROTEIN 1 HOMOLOG"/>
    <property type="match status" value="1"/>
</dbReference>
<protein>
    <recommendedName>
        <fullName evidence="3">Swi5-dependent recombination DNA repair protein 1 homolog</fullName>
    </recommendedName>
    <alternativeName>
        <fullName evidence="10">Meiosis protein 5 homolog</fullName>
    </alternativeName>
</protein>
<evidence type="ECO:0000256" key="3">
    <source>
        <dbReference type="ARBA" id="ARBA00014688"/>
    </source>
</evidence>
<keyword evidence="7" id="KW-0804">Transcription</keyword>
<keyword evidence="9" id="KW-0539">Nucleus</keyword>
<dbReference type="GO" id="GO:0032798">
    <property type="term" value="C:Swi5-Sfr1 complex"/>
    <property type="evidence" value="ECO:0007669"/>
    <property type="project" value="InterPro"/>
</dbReference>
<dbReference type="InterPro" id="IPR018468">
    <property type="entry name" value="SFR1/Mei5"/>
</dbReference>
<feature type="compositionally biased region" description="Basic and acidic residues" evidence="11">
    <location>
        <begin position="158"/>
        <end position="181"/>
    </location>
</feature>
<dbReference type="GO" id="GO:0000724">
    <property type="term" value="P:double-strand break repair via homologous recombination"/>
    <property type="evidence" value="ECO:0007669"/>
    <property type="project" value="InterPro"/>
</dbReference>
<evidence type="ECO:0000256" key="7">
    <source>
        <dbReference type="ARBA" id="ARBA00023163"/>
    </source>
</evidence>
<dbReference type="GO" id="GO:0003713">
    <property type="term" value="F:transcription coactivator activity"/>
    <property type="evidence" value="ECO:0007669"/>
    <property type="project" value="InterPro"/>
</dbReference>
<keyword evidence="13" id="KW-1185">Reference proteome</keyword>
<dbReference type="AlphaFoldDB" id="A0A433U879"/>
<evidence type="ECO:0000256" key="8">
    <source>
        <dbReference type="ARBA" id="ARBA00023204"/>
    </source>
</evidence>
<gene>
    <name evidence="12" type="ORF">EGW08_002218</name>
</gene>
<evidence type="ECO:0000256" key="10">
    <source>
        <dbReference type="ARBA" id="ARBA00033234"/>
    </source>
</evidence>
<sequence length="276" mass="30542">MSTSLKERLKRCGRYHAGSPSSVPKATQAQTPPHLVRSCSPPLSNTNISSDSSSSSESSHQKNSAKRKVHLCTGSECSEDGTVCNKQLNPGSSLPGKRRTMEASSESVIDTTYKGSLRTSIEQNSRDCLHNSDDISIKTNECAVNCDKLSKNSVGVCDSREEISTTSNREEKPALKPKCHSENSESLISQLHASDAELKEKLELLRKLKMVKMYREKNDLTMLQKLIDRWRSVSQAALTDLHCLHPEPRPALGDLIAHLQIDPGLVHYDAEEQDFL</sequence>
<feature type="compositionally biased region" description="Polar residues" evidence="11">
    <location>
        <begin position="19"/>
        <end position="31"/>
    </location>
</feature>
<dbReference type="Proteomes" id="UP000271974">
    <property type="component" value="Unassembled WGS sequence"/>
</dbReference>
<evidence type="ECO:0000256" key="4">
    <source>
        <dbReference type="ARBA" id="ARBA00022763"/>
    </source>
</evidence>
<dbReference type="EMBL" id="RQTK01000042">
    <property type="protein sequence ID" value="RUS90031.1"/>
    <property type="molecule type" value="Genomic_DNA"/>
</dbReference>